<dbReference type="PROSITE" id="PS50975">
    <property type="entry name" value="ATP_GRASP"/>
    <property type="match status" value="1"/>
</dbReference>
<dbReference type="EMBL" id="CP016279">
    <property type="protein sequence ID" value="ANP53057.1"/>
    <property type="molecule type" value="Genomic_DNA"/>
</dbReference>
<accession>A0A1B1B2L2</accession>
<reference evidence="6 8" key="1">
    <citation type="submission" date="2016-06" db="EMBL/GenBank/DDBJ databases">
        <title>Complete genome sequence of Streptomyces griseochromogenes ATCC 14511, the Blasticidin S producer.</title>
        <authorList>
            <person name="Wu L."/>
        </authorList>
    </citation>
    <scope>NUCLEOTIDE SEQUENCE [LARGE SCALE GENOMIC DNA]</scope>
    <source>
        <strain evidence="6 8">ATCC 14511</strain>
    </source>
</reference>
<keyword evidence="9" id="KW-1185">Reference proteome</keyword>
<keyword evidence="1" id="KW-0436">Ligase</keyword>
<evidence type="ECO:0000313" key="9">
    <source>
        <dbReference type="Proteomes" id="UP001519309"/>
    </source>
</evidence>
<evidence type="ECO:0000256" key="4">
    <source>
        <dbReference type="PROSITE-ProRule" id="PRU00409"/>
    </source>
</evidence>
<evidence type="ECO:0000313" key="7">
    <source>
        <dbReference type="EMBL" id="MBP2047738.1"/>
    </source>
</evidence>
<dbReference type="GO" id="GO:0046872">
    <property type="term" value="F:metal ion binding"/>
    <property type="evidence" value="ECO:0007669"/>
    <property type="project" value="InterPro"/>
</dbReference>
<evidence type="ECO:0000313" key="6">
    <source>
        <dbReference type="EMBL" id="ANP53057.1"/>
    </source>
</evidence>
<dbReference type="Proteomes" id="UP001519309">
    <property type="component" value="Unassembled WGS sequence"/>
</dbReference>
<dbReference type="Pfam" id="PF13535">
    <property type="entry name" value="ATP-grasp_4"/>
    <property type="match status" value="1"/>
</dbReference>
<dbReference type="SUPFAM" id="SSF56059">
    <property type="entry name" value="Glutathione synthetase ATP-binding domain-like"/>
    <property type="match status" value="1"/>
</dbReference>
<dbReference type="InterPro" id="IPR040570">
    <property type="entry name" value="LAL_C2"/>
</dbReference>
<evidence type="ECO:0000256" key="1">
    <source>
        <dbReference type="ARBA" id="ARBA00022598"/>
    </source>
</evidence>
<feature type="domain" description="ATP-grasp" evidence="5">
    <location>
        <begin position="114"/>
        <end position="310"/>
    </location>
</feature>
<name>A0A1B1B2L2_9ACTN</name>
<dbReference type="GO" id="GO:0005524">
    <property type="term" value="F:ATP binding"/>
    <property type="evidence" value="ECO:0007669"/>
    <property type="project" value="UniProtKB-UniRule"/>
</dbReference>
<evidence type="ECO:0000313" key="8">
    <source>
        <dbReference type="Proteomes" id="UP000092659"/>
    </source>
</evidence>
<dbReference type="Pfam" id="PF18603">
    <property type="entry name" value="LAL_C2"/>
    <property type="match status" value="1"/>
</dbReference>
<evidence type="ECO:0000256" key="3">
    <source>
        <dbReference type="ARBA" id="ARBA00022840"/>
    </source>
</evidence>
<dbReference type="OrthoDB" id="24041at2"/>
<keyword evidence="2 4" id="KW-0547">Nucleotide-binding</keyword>
<dbReference type="GO" id="GO:0016874">
    <property type="term" value="F:ligase activity"/>
    <property type="evidence" value="ECO:0007669"/>
    <property type="project" value="UniProtKB-KW"/>
</dbReference>
<gene>
    <name evidence="6" type="ORF">AVL59_29080</name>
    <name evidence="7" type="ORF">J2Z21_000660</name>
</gene>
<proteinExistence type="predicted"/>
<dbReference type="AlphaFoldDB" id="A0A1B1B2L2"/>
<dbReference type="EMBL" id="JAGGLP010000001">
    <property type="protein sequence ID" value="MBP2047738.1"/>
    <property type="molecule type" value="Genomic_DNA"/>
</dbReference>
<dbReference type="PANTHER" id="PTHR43585">
    <property type="entry name" value="FUMIPYRROLE BIOSYNTHESIS PROTEIN C"/>
    <property type="match status" value="1"/>
</dbReference>
<evidence type="ECO:0000256" key="2">
    <source>
        <dbReference type="ARBA" id="ARBA00022741"/>
    </source>
</evidence>
<dbReference type="Gene3D" id="3.30.470.20">
    <property type="entry name" value="ATP-grasp fold, B domain"/>
    <property type="match status" value="1"/>
</dbReference>
<dbReference type="RefSeq" id="WP_067310205.1">
    <property type="nucleotide sequence ID" value="NZ_CP016279.1"/>
</dbReference>
<protein>
    <submittedName>
        <fullName evidence="7">Biotin carboxylase</fullName>
    </submittedName>
</protein>
<dbReference type="PANTHER" id="PTHR43585:SF2">
    <property type="entry name" value="ATP-GRASP ENZYME FSQD"/>
    <property type="match status" value="1"/>
</dbReference>
<evidence type="ECO:0000259" key="5">
    <source>
        <dbReference type="PROSITE" id="PS50975"/>
    </source>
</evidence>
<dbReference type="STRING" id="68214.AVL59_29080"/>
<dbReference type="InterPro" id="IPR011761">
    <property type="entry name" value="ATP-grasp"/>
</dbReference>
<organism evidence="6 8">
    <name type="scientific">Streptomyces griseochromogenes</name>
    <dbReference type="NCBI Taxonomy" id="68214"/>
    <lineage>
        <taxon>Bacteria</taxon>
        <taxon>Bacillati</taxon>
        <taxon>Actinomycetota</taxon>
        <taxon>Actinomycetes</taxon>
        <taxon>Kitasatosporales</taxon>
        <taxon>Streptomycetaceae</taxon>
        <taxon>Streptomyces</taxon>
    </lineage>
</organism>
<sequence>MRKDLPAVLLVDPVRNGAGYKAAARDLGFAVASVYTLGFSTDIPGHDEDDDFSLHLSDPYDVVRQVVQLGLDIRAVVPAMEAGIHRADQIARLLGLPGNDPSLAWARRNKAAMRTRAREAGLSIPEFRLVHTLEEIRAAAHDIGFPVISKPTMGSCSQGVTVLSDAAALDALTVLETHDMYQQPITEWLVEQYVRGREFSVNFFSSHGEHRIIDMWEYRQPDERDYDFPIWDNVQIDDSHPDYRRVESYVRQVLDAFGIVHGPSHTEVKCTPEGVYLMEIGSRLPGGPAVHMWAQYSKVRAYRDALTCYLGDRPTIMDEPLEFRARYGAMAIRNEKAPGTLVAIHGIEALKGHPGIGDILVGYQPGDHIRVTRQQDDIPFGATVSGADEEEVVRTMGLIRSLVSLEIVPDLPAKPPVTSARENETP</sequence>
<dbReference type="InterPro" id="IPR052032">
    <property type="entry name" value="ATP-dep_AA_Ligase"/>
</dbReference>
<reference evidence="7 9" key="2">
    <citation type="submission" date="2021-03" db="EMBL/GenBank/DDBJ databases">
        <title>Genomic Encyclopedia of Type Strains, Phase IV (KMG-IV): sequencing the most valuable type-strain genomes for metagenomic binning, comparative biology and taxonomic classification.</title>
        <authorList>
            <person name="Goeker M."/>
        </authorList>
    </citation>
    <scope>NUCLEOTIDE SEQUENCE [LARGE SCALE GENOMIC DNA]</scope>
    <source>
        <strain evidence="7 9">DSM 40499</strain>
    </source>
</reference>
<dbReference type="Proteomes" id="UP000092659">
    <property type="component" value="Chromosome"/>
</dbReference>
<keyword evidence="3 4" id="KW-0067">ATP-binding</keyword>
<dbReference type="KEGG" id="sgs:AVL59_29080"/>